<keyword evidence="11" id="KW-0862">Zinc</keyword>
<dbReference type="InterPro" id="IPR044066">
    <property type="entry name" value="TRIAD_supradom"/>
</dbReference>
<dbReference type="CDD" id="cd22582">
    <property type="entry name" value="BRcat_RBR_unk"/>
    <property type="match status" value="1"/>
</dbReference>
<keyword evidence="16" id="KW-1185">Reference proteome</keyword>
<dbReference type="Gene3D" id="1.20.120.1750">
    <property type="match status" value="1"/>
</dbReference>
<accession>A0A2U1P4A1</accession>
<dbReference type="PROSITE" id="PS50089">
    <property type="entry name" value="ZF_RING_2"/>
    <property type="match status" value="2"/>
</dbReference>
<dbReference type="AlphaFoldDB" id="A0A2U1P4A1"/>
<dbReference type="CDD" id="cd22584">
    <property type="entry name" value="Rcat_RBR_unk"/>
    <property type="match status" value="1"/>
</dbReference>
<dbReference type="SMART" id="SM00647">
    <property type="entry name" value="IBR"/>
    <property type="match status" value="2"/>
</dbReference>
<evidence type="ECO:0000256" key="3">
    <source>
        <dbReference type="ARBA" id="ARBA00003976"/>
    </source>
</evidence>
<feature type="domain" description="RING-type" evidence="13">
    <location>
        <begin position="340"/>
        <end position="386"/>
    </location>
</feature>
<comment type="similarity">
    <text evidence="4">Belongs to the RBR family. Ariadne subfamily.</text>
</comment>
<dbReference type="EMBL" id="PKPP01001715">
    <property type="protein sequence ID" value="PWA80520.1"/>
    <property type="molecule type" value="Genomic_DNA"/>
</dbReference>
<name>A0A2U1P4A1_ARTAN</name>
<dbReference type="InterPro" id="IPR013083">
    <property type="entry name" value="Znf_RING/FYVE/PHD"/>
</dbReference>
<keyword evidence="8" id="KW-0677">Repeat</keyword>
<feature type="domain" description="RING-type" evidence="13">
    <location>
        <begin position="149"/>
        <end position="195"/>
    </location>
</feature>
<dbReference type="GO" id="GO:0008270">
    <property type="term" value="F:zinc ion binding"/>
    <property type="evidence" value="ECO:0007669"/>
    <property type="project" value="UniProtKB-KW"/>
</dbReference>
<evidence type="ECO:0000256" key="10">
    <source>
        <dbReference type="ARBA" id="ARBA00022786"/>
    </source>
</evidence>
<evidence type="ECO:0000256" key="6">
    <source>
        <dbReference type="ARBA" id="ARBA00022679"/>
    </source>
</evidence>
<evidence type="ECO:0000256" key="5">
    <source>
        <dbReference type="ARBA" id="ARBA00012251"/>
    </source>
</evidence>
<feature type="domain" description="RING-type" evidence="14">
    <location>
        <begin position="336"/>
        <end position="547"/>
    </location>
</feature>
<evidence type="ECO:0000256" key="8">
    <source>
        <dbReference type="ARBA" id="ARBA00022737"/>
    </source>
</evidence>
<dbReference type="EC" id="2.3.2.31" evidence="5"/>
<gene>
    <name evidence="15" type="ORF">CTI12_AA196230</name>
</gene>
<dbReference type="Pfam" id="PF01485">
    <property type="entry name" value="IBR"/>
    <property type="match status" value="2"/>
</dbReference>
<dbReference type="PROSITE" id="PS00518">
    <property type="entry name" value="ZF_RING_1"/>
    <property type="match status" value="2"/>
</dbReference>
<dbReference type="InterPro" id="IPR002867">
    <property type="entry name" value="IBR_dom"/>
</dbReference>
<keyword evidence="7" id="KW-0479">Metal-binding</keyword>
<dbReference type="Proteomes" id="UP000245207">
    <property type="component" value="Unassembled WGS sequence"/>
</dbReference>
<dbReference type="UniPathway" id="UPA00143"/>
<dbReference type="FunFam" id="3.30.40.10:FF:000230">
    <property type="entry name" value="RBR-type E3 ubiquitin transferase"/>
    <property type="match status" value="2"/>
</dbReference>
<organism evidence="15 16">
    <name type="scientific">Artemisia annua</name>
    <name type="common">Sweet wormwood</name>
    <dbReference type="NCBI Taxonomy" id="35608"/>
    <lineage>
        <taxon>Eukaryota</taxon>
        <taxon>Viridiplantae</taxon>
        <taxon>Streptophyta</taxon>
        <taxon>Embryophyta</taxon>
        <taxon>Tracheophyta</taxon>
        <taxon>Spermatophyta</taxon>
        <taxon>Magnoliopsida</taxon>
        <taxon>eudicotyledons</taxon>
        <taxon>Gunneridae</taxon>
        <taxon>Pentapetalae</taxon>
        <taxon>asterids</taxon>
        <taxon>campanulids</taxon>
        <taxon>Asterales</taxon>
        <taxon>Asteraceae</taxon>
        <taxon>Asteroideae</taxon>
        <taxon>Anthemideae</taxon>
        <taxon>Artemisiinae</taxon>
        <taxon>Artemisia</taxon>
    </lineage>
</organism>
<comment type="catalytic activity">
    <reaction evidence="1">
        <text>[E2 ubiquitin-conjugating enzyme]-S-ubiquitinyl-L-cysteine + [acceptor protein]-L-lysine = [E2 ubiquitin-conjugating enzyme]-L-cysteine + [acceptor protein]-N(6)-ubiquitinyl-L-lysine.</text>
        <dbReference type="EC" id="2.3.2.31"/>
    </reaction>
</comment>
<evidence type="ECO:0000256" key="9">
    <source>
        <dbReference type="ARBA" id="ARBA00022771"/>
    </source>
</evidence>
<dbReference type="InterPro" id="IPR027370">
    <property type="entry name" value="Znf-RING_euk"/>
</dbReference>
<evidence type="ECO:0000256" key="7">
    <source>
        <dbReference type="ARBA" id="ARBA00022723"/>
    </source>
</evidence>
<evidence type="ECO:0000256" key="4">
    <source>
        <dbReference type="ARBA" id="ARBA00005884"/>
    </source>
</evidence>
<dbReference type="InterPro" id="IPR031127">
    <property type="entry name" value="E3_UB_ligase_RBR"/>
</dbReference>
<keyword evidence="6" id="KW-0808">Transferase</keyword>
<reference evidence="15 16" key="1">
    <citation type="journal article" date="2018" name="Mol. Plant">
        <title>The genome of Artemisia annua provides insight into the evolution of Asteraceae family and artemisinin biosynthesis.</title>
        <authorList>
            <person name="Shen Q."/>
            <person name="Zhang L."/>
            <person name="Liao Z."/>
            <person name="Wang S."/>
            <person name="Yan T."/>
            <person name="Shi P."/>
            <person name="Liu M."/>
            <person name="Fu X."/>
            <person name="Pan Q."/>
            <person name="Wang Y."/>
            <person name="Lv Z."/>
            <person name="Lu X."/>
            <person name="Zhang F."/>
            <person name="Jiang W."/>
            <person name="Ma Y."/>
            <person name="Chen M."/>
            <person name="Hao X."/>
            <person name="Li L."/>
            <person name="Tang Y."/>
            <person name="Lv G."/>
            <person name="Zhou Y."/>
            <person name="Sun X."/>
            <person name="Brodelius P.E."/>
            <person name="Rose J.K.C."/>
            <person name="Tang K."/>
        </authorList>
    </citation>
    <scope>NUCLEOTIDE SEQUENCE [LARGE SCALE GENOMIC DNA]</scope>
    <source>
        <strain evidence="16">cv. Huhao1</strain>
        <tissue evidence="15">Leaf</tissue>
    </source>
</reference>
<protein>
    <recommendedName>
        <fullName evidence="5">RBR-type E3 ubiquitin transferase</fullName>
        <ecNumber evidence="5">2.3.2.31</ecNumber>
    </recommendedName>
</protein>
<evidence type="ECO:0000256" key="1">
    <source>
        <dbReference type="ARBA" id="ARBA00001798"/>
    </source>
</evidence>
<dbReference type="InterPro" id="IPR018957">
    <property type="entry name" value="Znf_C3HC4_RING-type"/>
</dbReference>
<dbReference type="SMART" id="SM00184">
    <property type="entry name" value="RING"/>
    <property type="match status" value="3"/>
</dbReference>
<evidence type="ECO:0000259" key="13">
    <source>
        <dbReference type="PROSITE" id="PS50089"/>
    </source>
</evidence>
<sequence>MDHMVYDNLYAPHIVDYYDDDEPNVPPLMKRNEADAPYIRPLSDDYGDQIFHTSHDDDDPYFTPRTHHEDFEDLYVPPLMKHNDAGDPYIPRPLVDYRDKKFHIFDDQKYAEQLQLEEALVLSSASHASTSSSSKRPPIDSSKLPERYCGICMDTKTESEMFRNTNVCGHMYCFDCIREYIAVKIKENIADVRCPDPSCKGLIRPEVCRFIVPREHLENVGDELLIKDRSTSDVAAGSSSSSDDLSHDVDDFNFEAFLNKDEKFPISHKKYIEEMELQEALLISASESHIPSQTEYATSSSTDLPFFPYSSADYAMSSSTNLPFMPYVTYESTQVPDKFCGICMDTKTEFEMFINDDVCGHTFCIDCIREHIGAKINENIANVRCPDPNCKGLIGPNVCRYILPKEVLERWESALCESLIIGSQKFYCPFKDCSALLVDDSAVAVKDTKCPHCNRKFCAQCKVPWHSEMDCKEFQMLNDNGEIDQSDKKVLELAKKNKWQRCPKCNYYVGRTSGCNDMSCRCGHRFCYGCGNKRSECSCGRPSSRYY</sequence>
<dbReference type="GO" id="GO:0016567">
    <property type="term" value="P:protein ubiquitination"/>
    <property type="evidence" value="ECO:0007669"/>
    <property type="project" value="UniProtKB-UniPathway"/>
</dbReference>
<keyword evidence="10" id="KW-0833">Ubl conjugation pathway</keyword>
<evidence type="ECO:0000259" key="14">
    <source>
        <dbReference type="PROSITE" id="PS51873"/>
    </source>
</evidence>
<dbReference type="PROSITE" id="PS51873">
    <property type="entry name" value="TRIAD"/>
    <property type="match status" value="1"/>
</dbReference>
<comment type="function">
    <text evidence="3">Might act as an E3 ubiquitin-protein ligase, or as part of E3 complex, which accepts ubiquitin from specific E2 ubiquitin-conjugating enzymes and then transfers it to substrates.</text>
</comment>
<dbReference type="InterPro" id="IPR017907">
    <property type="entry name" value="Znf_RING_CS"/>
</dbReference>
<evidence type="ECO:0000313" key="15">
    <source>
        <dbReference type="EMBL" id="PWA80520.1"/>
    </source>
</evidence>
<comment type="cofactor">
    <cofactor evidence="2">
        <name>Zn(2+)</name>
        <dbReference type="ChEBI" id="CHEBI:29105"/>
    </cofactor>
</comment>
<dbReference type="SUPFAM" id="SSF57850">
    <property type="entry name" value="RING/U-box"/>
    <property type="match status" value="4"/>
</dbReference>
<dbReference type="Pfam" id="PF13445">
    <property type="entry name" value="zf-RING_UBOX"/>
    <property type="match status" value="1"/>
</dbReference>
<dbReference type="Gene3D" id="3.30.40.10">
    <property type="entry name" value="Zinc/RING finger domain, C3HC4 (zinc finger)"/>
    <property type="match status" value="2"/>
</dbReference>
<evidence type="ECO:0000256" key="2">
    <source>
        <dbReference type="ARBA" id="ARBA00001947"/>
    </source>
</evidence>
<evidence type="ECO:0000256" key="12">
    <source>
        <dbReference type="PROSITE-ProRule" id="PRU00175"/>
    </source>
</evidence>
<dbReference type="Pfam" id="PF00097">
    <property type="entry name" value="zf-C3HC4"/>
    <property type="match status" value="1"/>
</dbReference>
<proteinExistence type="inferred from homology"/>
<dbReference type="STRING" id="35608.A0A2U1P4A1"/>
<keyword evidence="9 12" id="KW-0863">Zinc-finger</keyword>
<evidence type="ECO:0000313" key="16">
    <source>
        <dbReference type="Proteomes" id="UP000245207"/>
    </source>
</evidence>
<dbReference type="InterPro" id="IPR001841">
    <property type="entry name" value="Znf_RING"/>
</dbReference>
<dbReference type="OrthoDB" id="10009520at2759"/>
<dbReference type="GO" id="GO:0061630">
    <property type="term" value="F:ubiquitin protein ligase activity"/>
    <property type="evidence" value="ECO:0007669"/>
    <property type="project" value="UniProtKB-EC"/>
</dbReference>
<dbReference type="PANTHER" id="PTHR11685">
    <property type="entry name" value="RBR FAMILY RING FINGER AND IBR DOMAIN-CONTAINING"/>
    <property type="match status" value="1"/>
</dbReference>
<evidence type="ECO:0000256" key="11">
    <source>
        <dbReference type="ARBA" id="ARBA00022833"/>
    </source>
</evidence>
<comment type="caution">
    <text evidence="15">The sequence shown here is derived from an EMBL/GenBank/DDBJ whole genome shotgun (WGS) entry which is preliminary data.</text>
</comment>